<accession>A0A382GXT7</accession>
<sequence>MEDNFFPADIFSLDSQLNGKIPIKRNINSSDMRLTTPKSTATPTNKKPHECGALQIL</sequence>
<name>A0A382GXT7_9ZZZZ</name>
<dbReference type="EMBL" id="UINC01057801">
    <property type="protein sequence ID" value="SVB79363.1"/>
    <property type="molecule type" value="Genomic_DNA"/>
</dbReference>
<feature type="compositionally biased region" description="Polar residues" evidence="1">
    <location>
        <begin position="33"/>
        <end position="45"/>
    </location>
</feature>
<reference evidence="2" key="1">
    <citation type="submission" date="2018-05" db="EMBL/GenBank/DDBJ databases">
        <authorList>
            <person name="Lanie J.A."/>
            <person name="Ng W.-L."/>
            <person name="Kazmierczak K.M."/>
            <person name="Andrzejewski T.M."/>
            <person name="Davidsen T.M."/>
            <person name="Wayne K.J."/>
            <person name="Tettelin H."/>
            <person name="Glass J.I."/>
            <person name="Rusch D."/>
            <person name="Podicherti R."/>
            <person name="Tsui H.-C.T."/>
            <person name="Winkler M.E."/>
        </authorList>
    </citation>
    <scope>NUCLEOTIDE SEQUENCE</scope>
</reference>
<evidence type="ECO:0000256" key="1">
    <source>
        <dbReference type="SAM" id="MobiDB-lite"/>
    </source>
</evidence>
<protein>
    <submittedName>
        <fullName evidence="2">Uncharacterized protein</fullName>
    </submittedName>
</protein>
<evidence type="ECO:0000313" key="2">
    <source>
        <dbReference type="EMBL" id="SVB79363.1"/>
    </source>
</evidence>
<dbReference type="AlphaFoldDB" id="A0A382GXT7"/>
<organism evidence="2">
    <name type="scientific">marine metagenome</name>
    <dbReference type="NCBI Taxonomy" id="408172"/>
    <lineage>
        <taxon>unclassified sequences</taxon>
        <taxon>metagenomes</taxon>
        <taxon>ecological metagenomes</taxon>
    </lineage>
</organism>
<feature type="region of interest" description="Disordered" evidence="1">
    <location>
        <begin position="33"/>
        <end position="57"/>
    </location>
</feature>
<proteinExistence type="predicted"/>
<gene>
    <name evidence="2" type="ORF">METZ01_LOCUS232217</name>
</gene>